<comment type="caution">
    <text evidence="1">The sequence shown here is derived from an EMBL/GenBank/DDBJ whole genome shotgun (WGS) entry which is preliminary data.</text>
</comment>
<keyword evidence="2" id="KW-1185">Reference proteome</keyword>
<dbReference type="PANTHER" id="PTHR34365:SF7">
    <property type="entry name" value="GLYCINE-RICH DOMAIN-CONTAINING PROTEIN 1"/>
    <property type="match status" value="1"/>
</dbReference>
<gene>
    <name evidence="1" type="ORF">ACJMK2_015777</name>
</gene>
<organism evidence="1 2">
    <name type="scientific">Sinanodonta woodiana</name>
    <name type="common">Chinese pond mussel</name>
    <name type="synonym">Anodonta woodiana</name>
    <dbReference type="NCBI Taxonomy" id="1069815"/>
    <lineage>
        <taxon>Eukaryota</taxon>
        <taxon>Metazoa</taxon>
        <taxon>Spiralia</taxon>
        <taxon>Lophotrochozoa</taxon>
        <taxon>Mollusca</taxon>
        <taxon>Bivalvia</taxon>
        <taxon>Autobranchia</taxon>
        <taxon>Heteroconchia</taxon>
        <taxon>Palaeoheterodonta</taxon>
        <taxon>Unionida</taxon>
        <taxon>Unionoidea</taxon>
        <taxon>Unionidae</taxon>
        <taxon>Unioninae</taxon>
        <taxon>Sinanodonta</taxon>
    </lineage>
</organism>
<sequence length="859" mass="93119">MAFSEANFSFNVDLLESTIRHLDYIKQVDDIPLLNNVNVLNRAIYRYEYFWLPLAAEHRDEVLTAPLDISWVWHCHMLCPTSYVRDCMDIVGVVVDHKFVHDEKRALQRSQDLWLKKYRDVNEPFEIDLSACSSNERKYNEISRISYDIKEASSRQSMFFYSVSLPHYRDAKFLSNSLIRYKKFLYLRQQNPEQFLVPCYDIDLIWHTHQLYPLAYKNDTESLFGRLFNHDDTANDRTPGSKRTAAQFITTELWKNTFNETFSTYGAMYRGDSSRGRLYELESSDLYDLSVKKTSLQITECVLSKSPEHYKQFKLIIICSRGNMRGSEIIQRAGNDPLAIILKKRKGTSTGNQIAWRQDDCKRLDISTRSIHNLLIALCEKAGFACWGCVELDVGGVGIYNLLPLVERPRTSSFISFETKFDLAQDLSVSLKGTVAPPISGEAIFSLESGFYKEAVIPEHLEQLWGPIKLAHLPAGIENRCQVADHRLINHTGHVIFTCRITHSVPLLMSAIQVYYHDKMVAVAHLIGSDQLPLPTQVAKTDESVVLNPRGNERAVIIKNNVGDWGICVGSWTGFRRGIPGIRAQRNRMGKRGVPGSPGTLKVSFYKMSTRRWTHLDLGYLAKNFTFKMESVQADLYQGLIEVYTNEEVAENLALVFSVSLLHVLCVPRPKNWKVGERIVSKISSQSRGVRPVYTIPSDNMSLVLACGLLWDTPSNHYIHSQYGVYACAGCGGIGENVAVCDFGDVAGQLDSANDGNDCYSGVNDGGEYGGDGNADTAGCGGCGGCGGGGGGCSGGGGGGCGGGGAGCGGGGCGGGGGGGGCGGGGGGCGGGGGGCGGGGGGCGGGGGGCGGGGGGCGG</sequence>
<dbReference type="PRINTS" id="PR01228">
    <property type="entry name" value="EGGSHELL"/>
</dbReference>
<dbReference type="EMBL" id="JBJQND010000015">
    <property type="protein sequence ID" value="KAL3852091.1"/>
    <property type="molecule type" value="Genomic_DNA"/>
</dbReference>
<dbReference type="Pfam" id="PF07173">
    <property type="entry name" value="GRDP-like"/>
    <property type="match status" value="1"/>
</dbReference>
<dbReference type="Proteomes" id="UP001634394">
    <property type="component" value="Unassembled WGS sequence"/>
</dbReference>
<evidence type="ECO:0008006" key="3">
    <source>
        <dbReference type="Google" id="ProtNLM"/>
    </source>
</evidence>
<protein>
    <recommendedName>
        <fullName evidence="3">Glycine-rich domain-containing protein 1</fullName>
    </recommendedName>
</protein>
<accession>A0ABD3UTK7</accession>
<evidence type="ECO:0000313" key="1">
    <source>
        <dbReference type="EMBL" id="KAL3852091.1"/>
    </source>
</evidence>
<name>A0ABD3UTK7_SINWO</name>
<dbReference type="InterPro" id="IPR009836">
    <property type="entry name" value="GRDP-like"/>
</dbReference>
<proteinExistence type="predicted"/>
<dbReference type="AlphaFoldDB" id="A0ABD3UTK7"/>
<evidence type="ECO:0000313" key="2">
    <source>
        <dbReference type="Proteomes" id="UP001634394"/>
    </source>
</evidence>
<dbReference type="PANTHER" id="PTHR34365">
    <property type="entry name" value="ENOLASE (DUF1399)"/>
    <property type="match status" value="1"/>
</dbReference>
<reference evidence="1 2" key="1">
    <citation type="submission" date="2024-11" db="EMBL/GenBank/DDBJ databases">
        <title>Chromosome-level genome assembly of the freshwater bivalve Anodonta woodiana.</title>
        <authorList>
            <person name="Chen X."/>
        </authorList>
    </citation>
    <scope>NUCLEOTIDE SEQUENCE [LARGE SCALE GENOMIC DNA]</scope>
    <source>
        <strain evidence="1">MN2024</strain>
        <tissue evidence="1">Gills</tissue>
    </source>
</reference>